<organism evidence="1 2">
    <name type="scientific">Arctium lappa</name>
    <name type="common">Greater burdock</name>
    <name type="synonym">Lappa major</name>
    <dbReference type="NCBI Taxonomy" id="4217"/>
    <lineage>
        <taxon>Eukaryota</taxon>
        <taxon>Viridiplantae</taxon>
        <taxon>Streptophyta</taxon>
        <taxon>Embryophyta</taxon>
        <taxon>Tracheophyta</taxon>
        <taxon>Spermatophyta</taxon>
        <taxon>Magnoliopsida</taxon>
        <taxon>eudicotyledons</taxon>
        <taxon>Gunneridae</taxon>
        <taxon>Pentapetalae</taxon>
        <taxon>asterids</taxon>
        <taxon>campanulids</taxon>
        <taxon>Asterales</taxon>
        <taxon>Asteraceae</taxon>
        <taxon>Carduoideae</taxon>
        <taxon>Cardueae</taxon>
        <taxon>Arctiinae</taxon>
        <taxon>Arctium</taxon>
    </lineage>
</organism>
<comment type="caution">
    <text evidence="1">The sequence shown here is derived from an EMBL/GenBank/DDBJ whole genome shotgun (WGS) entry which is preliminary data.</text>
</comment>
<dbReference type="EMBL" id="CM042049">
    <property type="protein sequence ID" value="KAI3746732.1"/>
    <property type="molecule type" value="Genomic_DNA"/>
</dbReference>
<evidence type="ECO:0000313" key="2">
    <source>
        <dbReference type="Proteomes" id="UP001055879"/>
    </source>
</evidence>
<reference evidence="2" key="1">
    <citation type="journal article" date="2022" name="Mol. Ecol. Resour.">
        <title>The genomes of chicory, endive, great burdock and yacon provide insights into Asteraceae palaeo-polyploidization history and plant inulin production.</title>
        <authorList>
            <person name="Fan W."/>
            <person name="Wang S."/>
            <person name="Wang H."/>
            <person name="Wang A."/>
            <person name="Jiang F."/>
            <person name="Liu H."/>
            <person name="Zhao H."/>
            <person name="Xu D."/>
            <person name="Zhang Y."/>
        </authorList>
    </citation>
    <scope>NUCLEOTIDE SEQUENCE [LARGE SCALE GENOMIC DNA]</scope>
    <source>
        <strain evidence="2">cv. Niubang</strain>
    </source>
</reference>
<reference evidence="1 2" key="2">
    <citation type="journal article" date="2022" name="Mol. Ecol. Resour.">
        <title>The genomes of chicory, endive, great burdock and yacon provide insights into Asteraceae paleo-polyploidization history and plant inulin production.</title>
        <authorList>
            <person name="Fan W."/>
            <person name="Wang S."/>
            <person name="Wang H."/>
            <person name="Wang A."/>
            <person name="Jiang F."/>
            <person name="Liu H."/>
            <person name="Zhao H."/>
            <person name="Xu D."/>
            <person name="Zhang Y."/>
        </authorList>
    </citation>
    <scope>NUCLEOTIDE SEQUENCE [LARGE SCALE GENOMIC DNA]</scope>
    <source>
        <strain evidence="2">cv. Niubang</strain>
    </source>
</reference>
<gene>
    <name evidence="1" type="ORF">L6452_09171</name>
</gene>
<sequence>MEKREGNGSFFWMEEPNDQTPVPVKLKRKAKAKMEFVGWGSRPLTEFLESIGKDTGKQLSQYDVTAIINEYVHNFNLFHPLKKKKVVCDERLRSLFGKKSVPRIKIYDLLESHFAENHDSSEDDDSYNSEEYEDVNITCKKQKVASSEKKAPYQKKKVPETPGSCFAAIIPENIKLLYLKRSLVQELVKHPESFDGKLLGSYIRIKSDPNDYSQKNSHQLLPVTGVKNVPGNGDVREEVLLQVPNMIKDIPICKLSDDDFSKEECEDLCQRVKDGLLKRPLVVEVEQKARLLHEDITKHWLPRELAYLQNLIDRANEKGWRREYPLYNVYIIYTILHD</sequence>
<name>A0ACB9DJM1_ARCLA</name>
<keyword evidence="2" id="KW-1185">Reference proteome</keyword>
<evidence type="ECO:0000313" key="1">
    <source>
        <dbReference type="EMBL" id="KAI3746732.1"/>
    </source>
</evidence>
<dbReference type="Proteomes" id="UP001055879">
    <property type="component" value="Linkage Group LG03"/>
</dbReference>
<protein>
    <submittedName>
        <fullName evidence="1">Uncharacterized protein</fullName>
    </submittedName>
</protein>
<accession>A0ACB9DJM1</accession>
<proteinExistence type="predicted"/>